<dbReference type="InterPro" id="IPR027417">
    <property type="entry name" value="P-loop_NTPase"/>
</dbReference>
<keyword evidence="4" id="KW-1185">Reference proteome</keyword>
<dbReference type="Proteomes" id="UP001057561">
    <property type="component" value="Chromosome"/>
</dbReference>
<dbReference type="PANTHER" id="PTHR42759:SF1">
    <property type="entry name" value="MAGNESIUM-CHELATASE SUBUNIT CHLD"/>
    <property type="match status" value="1"/>
</dbReference>
<name>A0ABY5LSY2_9CYAN</name>
<evidence type="ECO:0000259" key="2">
    <source>
        <dbReference type="SMART" id="SM00382"/>
    </source>
</evidence>
<evidence type="ECO:0000313" key="3">
    <source>
        <dbReference type="EMBL" id="UUO13847.1"/>
    </source>
</evidence>
<dbReference type="InterPro" id="IPR011704">
    <property type="entry name" value="ATPase_dyneun-rel_AAA"/>
</dbReference>
<dbReference type="SMART" id="SM00382">
    <property type="entry name" value="AAA"/>
    <property type="match status" value="1"/>
</dbReference>
<accession>A0ABY5LSY2</accession>
<organism evidence="3 4">
    <name type="scientific">Dolichospermum heterosporum TAC447</name>
    <dbReference type="NCBI Taxonomy" id="747523"/>
    <lineage>
        <taxon>Bacteria</taxon>
        <taxon>Bacillati</taxon>
        <taxon>Cyanobacteriota</taxon>
        <taxon>Cyanophyceae</taxon>
        <taxon>Nostocales</taxon>
        <taxon>Aphanizomenonaceae</taxon>
        <taxon>Dolichospermum</taxon>
        <taxon>Dolichospermum heterosporum</taxon>
    </lineage>
</organism>
<sequence length="332" mass="37750">MKLPIYTGQGTRQGELPKQLPDSPLSRLLNPEKYIADEGLRDACNVALLLGQPLLLTGEPGTGKTQLAYSLAWELGFGEVLKFETKSTTVARDLFYTYDALKRFQDVQTGFPSTQILDYITYQALGKAILRTRDVEEVKEFISSEFFNTEQKRSVVLIDEIDKAPRDFPNDLLNELELMYFRIPELGNQKIVADEKLKPIVIITSNSEKDLPDAFLRRCIYYHLPFPKNETLQNIIANRLGMNISDPFLQSAISLFKKFREPRSNLIKKPATAELLSWIIALQKFNGSSDIPLKQNPNLIFTTLSSLIKTADDKEKAKKVVEQWIAEQNITT</sequence>
<gene>
    <name evidence="3" type="ORF">NG743_17520</name>
</gene>
<proteinExistence type="predicted"/>
<feature type="region of interest" description="Disordered" evidence="1">
    <location>
        <begin position="1"/>
        <end position="22"/>
    </location>
</feature>
<evidence type="ECO:0000313" key="4">
    <source>
        <dbReference type="Proteomes" id="UP001057561"/>
    </source>
</evidence>
<dbReference type="EMBL" id="CP099464">
    <property type="protein sequence ID" value="UUO13847.1"/>
    <property type="molecule type" value="Genomic_DNA"/>
</dbReference>
<dbReference type="PANTHER" id="PTHR42759">
    <property type="entry name" value="MOXR FAMILY PROTEIN"/>
    <property type="match status" value="1"/>
</dbReference>
<dbReference type="InterPro" id="IPR003593">
    <property type="entry name" value="AAA+_ATPase"/>
</dbReference>
<dbReference type="Gene3D" id="3.40.50.300">
    <property type="entry name" value="P-loop containing nucleotide triphosphate hydrolases"/>
    <property type="match status" value="1"/>
</dbReference>
<protein>
    <submittedName>
        <fullName evidence="3">MoxR family ATPase</fullName>
    </submittedName>
</protein>
<dbReference type="Pfam" id="PF07728">
    <property type="entry name" value="AAA_5"/>
    <property type="match status" value="1"/>
</dbReference>
<evidence type="ECO:0000256" key="1">
    <source>
        <dbReference type="SAM" id="MobiDB-lite"/>
    </source>
</evidence>
<feature type="domain" description="AAA+ ATPase" evidence="2">
    <location>
        <begin position="50"/>
        <end position="230"/>
    </location>
</feature>
<reference evidence="3" key="1">
    <citation type="submission" date="2022-06" db="EMBL/GenBank/DDBJ databases">
        <title>Nostosin G and Spiroidesin B from the Cyanobacterium Dolichospermum sp. NIES-1697.</title>
        <authorList>
            <person name="Phan C.-S."/>
            <person name="Mehjabin J.J."/>
            <person name="Anas A.R.J."/>
            <person name="Hayasaka M."/>
            <person name="Onoki R."/>
            <person name="Wang J."/>
            <person name="Umezawa T."/>
            <person name="Washio K."/>
            <person name="Morikawa M."/>
            <person name="Okino T."/>
        </authorList>
    </citation>
    <scope>NUCLEOTIDE SEQUENCE</scope>
    <source>
        <strain evidence="3">NIES-1697</strain>
    </source>
</reference>
<dbReference type="CDD" id="cd00009">
    <property type="entry name" value="AAA"/>
    <property type="match status" value="1"/>
</dbReference>
<dbReference type="SUPFAM" id="SSF52540">
    <property type="entry name" value="P-loop containing nucleoside triphosphate hydrolases"/>
    <property type="match status" value="1"/>
</dbReference>
<dbReference type="InterPro" id="IPR050764">
    <property type="entry name" value="CbbQ/NirQ/NorQ/GpvN"/>
</dbReference>
<dbReference type="RefSeq" id="WP_257120569.1">
    <property type="nucleotide sequence ID" value="NZ_CP099464.1"/>
</dbReference>